<evidence type="ECO:0000256" key="8">
    <source>
        <dbReference type="ARBA" id="ARBA00023210"/>
    </source>
</evidence>
<dbReference type="GO" id="GO:0046872">
    <property type="term" value="F:metal ion binding"/>
    <property type="evidence" value="ECO:0007669"/>
    <property type="project" value="UniProtKB-KW"/>
</dbReference>
<dbReference type="InterPro" id="IPR027417">
    <property type="entry name" value="P-loop_NTPase"/>
</dbReference>
<dbReference type="GO" id="GO:0005829">
    <property type="term" value="C:cytosol"/>
    <property type="evidence" value="ECO:0007669"/>
    <property type="project" value="TreeGrafter"/>
</dbReference>
<evidence type="ECO:0000256" key="6">
    <source>
        <dbReference type="ARBA" id="ARBA00022842"/>
    </source>
</evidence>
<dbReference type="OrthoDB" id="9804921at2"/>
<keyword evidence="13" id="KW-1185">Reference proteome</keyword>
<evidence type="ECO:0000256" key="1">
    <source>
        <dbReference type="ARBA" id="ARBA00001946"/>
    </source>
</evidence>
<evidence type="ECO:0000256" key="5">
    <source>
        <dbReference type="ARBA" id="ARBA00022741"/>
    </source>
</evidence>
<dbReference type="AlphaFoldDB" id="D0BJW2"/>
<name>D0BJW2_9LACT</name>
<dbReference type="RefSeq" id="WP_006702521.1">
    <property type="nucleotide sequence ID" value="NZ_KI391971.1"/>
</dbReference>
<evidence type="ECO:0000256" key="7">
    <source>
        <dbReference type="ARBA" id="ARBA00023134"/>
    </source>
</evidence>
<evidence type="ECO:0000256" key="3">
    <source>
        <dbReference type="ARBA" id="ARBA00022618"/>
    </source>
</evidence>
<dbReference type="NCBIfam" id="TIGR03598">
    <property type="entry name" value="GTPase_YsxC"/>
    <property type="match status" value="1"/>
</dbReference>
<reference evidence="12" key="2">
    <citation type="submission" date="2011-10" db="EMBL/GenBank/DDBJ databases">
        <title>The Genome Sequence of Granulicatella elegans ATCC 700633.</title>
        <authorList>
            <consortium name="The Broad Institute Genome Sequencing Platform"/>
            <consortium name="The Broad Institute Genome Sequencing Center for Infectious Disease"/>
            <person name="Earl A."/>
            <person name="Ward D."/>
            <person name="Feldgarden M."/>
            <person name="Gevers D."/>
            <person name="Sibley C.D."/>
            <person name="Field T.R."/>
            <person name="Grinwis M."/>
            <person name="Eshaghurshan C.S."/>
            <person name="Surette M.G."/>
            <person name="Young S.K."/>
            <person name="Zeng Q."/>
            <person name="Gargeya S."/>
            <person name="Fitzgerald M."/>
            <person name="Haas B."/>
            <person name="Abouelleil A."/>
            <person name="Alvarado L."/>
            <person name="Arachchi H.M."/>
            <person name="Berlin A."/>
            <person name="Brown A."/>
            <person name="Chapman S.B."/>
            <person name="Chen Z."/>
            <person name="Dunbar C."/>
            <person name="Freedman E."/>
            <person name="Gearin G."/>
            <person name="Goldberg J."/>
            <person name="Griggs A."/>
            <person name="Gujja S."/>
            <person name="Heiman D."/>
            <person name="Howarth C."/>
            <person name="Larson L."/>
            <person name="Lui A."/>
            <person name="MacDonald P.J.P."/>
            <person name="Montmayeur A."/>
            <person name="Murphy C."/>
            <person name="Neiman D."/>
            <person name="Pearson M."/>
            <person name="Priest M."/>
            <person name="Roberts A."/>
            <person name="Saif S."/>
            <person name="Shea T."/>
            <person name="Shenoy N."/>
            <person name="Sisk P."/>
            <person name="Stolte C."/>
            <person name="Sykes S."/>
            <person name="Wortman J."/>
            <person name="Nusbaum C."/>
            <person name="Birren B."/>
        </authorList>
    </citation>
    <scope>NUCLEOTIDE SEQUENCE [LARGE SCALE GENOMIC DNA]</scope>
    <source>
        <strain evidence="12">ATCC 700633</strain>
    </source>
</reference>
<sequence>MKVTNAEFTISAVGPNQYPTDQKVEIALSGRSNVGKSSFINRLIQRKSLARTSSKPGKTQTLNFYHINDLFYFVDVPGYGYAKVSKKEREKWGKMIEEYITTRENLELVLILVDFRHEPSTEDVQMREFLEYYEIPYRIIMTKCDKIPRGKWNKHVSQIRKAFGKPPEELFLTFSSETGEGVEKAWEWIESIVLEEE</sequence>
<reference evidence="12" key="1">
    <citation type="submission" date="2009-09" db="EMBL/GenBank/DDBJ databases">
        <authorList>
            <consortium name="The Broad Institute Genome Sequencing Platform"/>
            <person name="Ward D."/>
            <person name="Feldgarden M."/>
            <person name="Earl A."/>
            <person name="Young S.K."/>
            <person name="Zeng Q."/>
            <person name="Koehrsen M."/>
            <person name="Alvarado L."/>
            <person name="Berlin A."/>
            <person name="Bochicchio J."/>
            <person name="Borenstein D."/>
            <person name="Chapman S.B."/>
            <person name="Chen Z."/>
            <person name="Engels R."/>
            <person name="Freedman E."/>
            <person name="Gellesch M."/>
            <person name="Goldberg J."/>
            <person name="Griggs A."/>
            <person name="Gujja S."/>
            <person name="Heilman E."/>
            <person name="Heiman D."/>
            <person name="Hepburn T."/>
            <person name="Howarth C."/>
            <person name="Jen D."/>
            <person name="Larson L."/>
            <person name="Lewis B."/>
            <person name="Mehta T."/>
            <person name="Park D."/>
            <person name="Pearson M."/>
            <person name="Roberts A."/>
            <person name="Saif S."/>
            <person name="Shea T."/>
            <person name="Shenoy N."/>
            <person name="Sisk P."/>
            <person name="Stolte C."/>
            <person name="Sykes S."/>
            <person name="Thomson T."/>
            <person name="Walk T."/>
            <person name="White J."/>
            <person name="Yandava C."/>
            <person name="Sibley C.D."/>
            <person name="Field T.R."/>
            <person name="Grinwis M."/>
            <person name="Eshaghurshan C.S."/>
            <person name="Surette M.G."/>
            <person name="Haas B."/>
            <person name="Nusbaum C."/>
            <person name="Birren B."/>
        </authorList>
    </citation>
    <scope>NUCLEOTIDE SEQUENCE [LARGE SCALE GENOMIC DNA]</scope>
    <source>
        <strain evidence="12">ATCC 700633</strain>
    </source>
</reference>
<dbReference type="Pfam" id="PF01926">
    <property type="entry name" value="MMR_HSR1"/>
    <property type="match status" value="1"/>
</dbReference>
<evidence type="ECO:0000313" key="12">
    <source>
        <dbReference type="EMBL" id="EEW93365.1"/>
    </source>
</evidence>
<dbReference type="STRING" id="626369.HMPREF0446_00247"/>
<dbReference type="PRINTS" id="PR00449">
    <property type="entry name" value="RASTRNSFRMNG"/>
</dbReference>
<dbReference type="PANTHER" id="PTHR11649:SF13">
    <property type="entry name" value="ENGB-TYPE G DOMAIN-CONTAINING PROTEIN"/>
    <property type="match status" value="1"/>
</dbReference>
<comment type="cofactor">
    <cofactor evidence="1">
        <name>Mg(2+)</name>
        <dbReference type="ChEBI" id="CHEBI:18420"/>
    </cofactor>
</comment>
<dbReference type="CDD" id="cd01876">
    <property type="entry name" value="YihA_EngB"/>
    <property type="match status" value="1"/>
</dbReference>
<protein>
    <recommendedName>
        <fullName evidence="10">Probable GTP-binding protein EngB</fullName>
    </recommendedName>
</protein>
<dbReference type="PANTHER" id="PTHR11649">
    <property type="entry name" value="MSS1/TRME-RELATED GTP-BINDING PROTEIN"/>
    <property type="match status" value="1"/>
</dbReference>
<keyword evidence="5 10" id="KW-0547">Nucleotide-binding</keyword>
<comment type="similarity">
    <text evidence="2 10">Belongs to the TRAFAC class TrmE-Era-EngA-EngB-Septin-like GTPase superfamily. EngB GTPase family.</text>
</comment>
<keyword evidence="7 10" id="KW-0342">GTP-binding</keyword>
<dbReference type="HOGENOM" id="CLU_033732_3_0_9"/>
<evidence type="ECO:0000256" key="2">
    <source>
        <dbReference type="ARBA" id="ARBA00009638"/>
    </source>
</evidence>
<keyword evidence="6" id="KW-0460">Magnesium</keyword>
<dbReference type="GO" id="GO:0005525">
    <property type="term" value="F:GTP binding"/>
    <property type="evidence" value="ECO:0007669"/>
    <property type="project" value="UniProtKB-UniRule"/>
</dbReference>
<dbReference type="eggNOG" id="COG0218">
    <property type="taxonomic scope" value="Bacteria"/>
</dbReference>
<dbReference type="PROSITE" id="PS51706">
    <property type="entry name" value="G_ENGB"/>
    <property type="match status" value="1"/>
</dbReference>
<evidence type="ECO:0000256" key="4">
    <source>
        <dbReference type="ARBA" id="ARBA00022723"/>
    </source>
</evidence>
<dbReference type="EMBL" id="ACRF02000014">
    <property type="protein sequence ID" value="EEW93365.1"/>
    <property type="molecule type" value="Genomic_DNA"/>
</dbReference>
<organism evidence="12 13">
    <name type="scientific">Granulicatella elegans ATCC 700633</name>
    <dbReference type="NCBI Taxonomy" id="626369"/>
    <lineage>
        <taxon>Bacteria</taxon>
        <taxon>Bacillati</taxon>
        <taxon>Bacillota</taxon>
        <taxon>Bacilli</taxon>
        <taxon>Lactobacillales</taxon>
        <taxon>Carnobacteriaceae</taxon>
        <taxon>Granulicatella</taxon>
    </lineage>
</organism>
<dbReference type="Gene3D" id="3.40.50.300">
    <property type="entry name" value="P-loop containing nucleotide triphosphate hydrolases"/>
    <property type="match status" value="1"/>
</dbReference>
<dbReference type="GO" id="GO:0000917">
    <property type="term" value="P:division septum assembly"/>
    <property type="evidence" value="ECO:0007669"/>
    <property type="project" value="UniProtKB-KW"/>
</dbReference>
<gene>
    <name evidence="10" type="primary">engB</name>
    <name evidence="12" type="ORF">HMPREF0446_00247</name>
</gene>
<comment type="function">
    <text evidence="10">Necessary for normal cell division and for the maintenance of normal septation.</text>
</comment>
<proteinExistence type="inferred from homology"/>
<dbReference type="InterPro" id="IPR006073">
    <property type="entry name" value="GTP-bd"/>
</dbReference>
<keyword evidence="9 10" id="KW-0131">Cell cycle</keyword>
<dbReference type="InterPro" id="IPR030393">
    <property type="entry name" value="G_ENGB_dom"/>
</dbReference>
<accession>D0BJW2</accession>
<keyword evidence="8 10" id="KW-0717">Septation</keyword>
<feature type="domain" description="EngB-type G" evidence="11">
    <location>
        <begin position="22"/>
        <end position="195"/>
    </location>
</feature>
<dbReference type="SUPFAM" id="SSF52540">
    <property type="entry name" value="P-loop containing nucleoside triphosphate hydrolases"/>
    <property type="match status" value="1"/>
</dbReference>
<evidence type="ECO:0000313" key="13">
    <source>
        <dbReference type="Proteomes" id="UP000002939"/>
    </source>
</evidence>
<evidence type="ECO:0000256" key="9">
    <source>
        <dbReference type="ARBA" id="ARBA00023306"/>
    </source>
</evidence>
<dbReference type="InterPro" id="IPR019987">
    <property type="entry name" value="GTP-bd_ribosome_bio_YsxC"/>
</dbReference>
<dbReference type="NCBIfam" id="TIGR00231">
    <property type="entry name" value="small_GTP"/>
    <property type="match status" value="1"/>
</dbReference>
<dbReference type="HAMAP" id="MF_00321">
    <property type="entry name" value="GTPase_EngB"/>
    <property type="match status" value="1"/>
</dbReference>
<dbReference type="Proteomes" id="UP000002939">
    <property type="component" value="Unassembled WGS sequence"/>
</dbReference>
<keyword evidence="3 10" id="KW-0132">Cell division</keyword>
<comment type="caution">
    <text evidence="12">The sequence shown here is derived from an EMBL/GenBank/DDBJ whole genome shotgun (WGS) entry which is preliminary data.</text>
</comment>
<keyword evidence="4" id="KW-0479">Metal-binding</keyword>
<dbReference type="FunFam" id="3.40.50.300:FF:000098">
    <property type="entry name" value="Probable GTP-binding protein EngB"/>
    <property type="match status" value="1"/>
</dbReference>
<dbReference type="InterPro" id="IPR005225">
    <property type="entry name" value="Small_GTP-bd"/>
</dbReference>
<evidence type="ECO:0000256" key="10">
    <source>
        <dbReference type="HAMAP-Rule" id="MF_00321"/>
    </source>
</evidence>
<evidence type="ECO:0000259" key="11">
    <source>
        <dbReference type="PROSITE" id="PS51706"/>
    </source>
</evidence>